<dbReference type="InParanoid" id="A0A6P9A4R9"/>
<dbReference type="GeneID" id="117651570"/>
<feature type="transmembrane region" description="Helical" evidence="14">
    <location>
        <begin position="140"/>
        <end position="161"/>
    </location>
</feature>
<feature type="transmembrane region" description="Helical" evidence="14">
    <location>
        <begin position="480"/>
        <end position="503"/>
    </location>
</feature>
<keyword evidence="6 14" id="KW-0328">Glycosyltransferase</keyword>
<evidence type="ECO:0000256" key="3">
    <source>
        <dbReference type="ARBA" id="ARBA00010600"/>
    </source>
</evidence>
<evidence type="ECO:0000313" key="16">
    <source>
        <dbReference type="Proteomes" id="UP000515158"/>
    </source>
</evidence>
<feature type="region of interest" description="Disordered" evidence="15">
    <location>
        <begin position="1"/>
        <end position="21"/>
    </location>
</feature>
<evidence type="ECO:0000313" key="17">
    <source>
        <dbReference type="RefSeq" id="XP_034251591.1"/>
    </source>
</evidence>
<dbReference type="AlphaFoldDB" id="A0A6P9A4R9"/>
<dbReference type="GO" id="GO:0106073">
    <property type="term" value="F:dolichyl pyrophosphate Glc2Man9GlcNAc2 alpha-1,2-glucosyltransferase activity"/>
    <property type="evidence" value="ECO:0007669"/>
    <property type="project" value="UniProtKB-UniRule"/>
</dbReference>
<feature type="transmembrane region" description="Helical" evidence="14">
    <location>
        <begin position="173"/>
        <end position="190"/>
    </location>
</feature>
<evidence type="ECO:0000256" key="7">
    <source>
        <dbReference type="ARBA" id="ARBA00022679"/>
    </source>
</evidence>
<evidence type="ECO:0000256" key="1">
    <source>
        <dbReference type="ARBA" id="ARBA00004477"/>
    </source>
</evidence>
<dbReference type="RefSeq" id="XP_034251591.1">
    <property type="nucleotide sequence ID" value="XM_034395700.1"/>
</dbReference>
<evidence type="ECO:0000256" key="6">
    <source>
        <dbReference type="ARBA" id="ARBA00022676"/>
    </source>
</evidence>
<feature type="transmembrane region" description="Helical" evidence="14">
    <location>
        <begin position="336"/>
        <end position="359"/>
    </location>
</feature>
<feature type="transmembrane region" description="Helical" evidence="14">
    <location>
        <begin position="414"/>
        <end position="433"/>
    </location>
</feature>
<feature type="transmembrane region" description="Helical" evidence="14">
    <location>
        <begin position="302"/>
        <end position="324"/>
    </location>
</feature>
<evidence type="ECO:0000256" key="13">
    <source>
        <dbReference type="ARBA" id="ARBA00048064"/>
    </source>
</evidence>
<dbReference type="EC" id="2.4.1.256" evidence="4 14"/>
<evidence type="ECO:0000256" key="4">
    <source>
        <dbReference type="ARBA" id="ARBA00011967"/>
    </source>
</evidence>
<dbReference type="PANTHER" id="PTHR12989:SF10">
    <property type="entry name" value="DOL-P-GLC:GLC(2)MAN(9)GLCNAC(2)-PP-DOL ALPHA-1,2-GLUCOSYLTRANSFERASE-RELATED"/>
    <property type="match status" value="1"/>
</dbReference>
<comment type="function">
    <text evidence="12">Dol-P-Glc:Glc(2)Man(9)GlcNAc(2)-PP-Dol alpha-1,2-glucosyltransferase that operates in the biosynthetic pathway of dolichol-linked oligosaccharides, the glycan precursors employed in protein asparagine (N)-glycosylation. The assembly of dolichol-linked oligosaccharides begins on the cytosolic side of the endoplasmic reticulum membrane and finishes in its lumen. The sequential addition of sugars to dolichol pyrophosphate produces dolichol-linked oligosaccharides containing fourteen sugars, including two GlcNAcs, nine mannoses and three glucoses. Once assembled, the oligosaccharide is transferred from the lipid to nascent proteins by oligosaccharyltransferases. In the lumen of the endoplasmic reticulum, adds the third and last glucose residue from dolichyl phosphate glucose (Dol-P-Glc) onto the lipid-linked oligosaccharide intermediate Glc(2)Man(9)GlcNAc(2)-PP-Dol to produce Glc(3)Man(9)GlcNAc(2)-PP-Dol.</text>
</comment>
<protein>
    <recommendedName>
        <fullName evidence="5 14">Dol-P-Glc:Glc(2)Man(9)GlcNAc(2)-PP-Dol alpha-1,2-glucosyltransferase</fullName>
        <ecNumber evidence="4 14">2.4.1.256</ecNumber>
    </recommendedName>
</protein>
<dbReference type="CTD" id="84920"/>
<dbReference type="KEGG" id="tpal:117651570"/>
<evidence type="ECO:0000256" key="12">
    <source>
        <dbReference type="ARBA" id="ARBA00044727"/>
    </source>
</evidence>
<sequence>MSSSVNSVRRSSKRRSSMASSRSLLRPARGFNLAKLAVTFKQECWLIPGLSMWLLATFLAVSSIYLGLTYATFEYMFKAQPGPYLDEVFHIPQAQRYCNGSFSEWDPKITTLPGLYFLSVGMLKPVSWFLSNPQFCSSVYALRCINMLLSTGLLYVVYSLLRQIHDFKDELEVAQGILTAVNICIFPVLYFFNFLYYTDVMSTFLVLFAYLLCLQERHVLSAVTGSLAVCVRQTNIVWVMFFGLLSLAETLKQNAYISKKKFTLPVVRSYKYLELLWFSSCRVALANSAACKTLAVSMLRNLTGYIFVGAAFIIFVVWNGSIVVGDKQAHQASIHLTQLLYFSAFFLFFMFPVAAPYVFTLHVTLRQRVVPVLIGMVIIFTIVHFNTVAHPYLLADNRHYTFYIWRRIIDRAWWSRYMVTPFYMLGCLLIGSILKRTDFVFQIGFIFCLIASIVPQSLLEFRYFIIPYVLLRLCVTKLEIWQLFSEMGLYGLVNVSTIMIYSLKTIKWPNMEEPQRFLW</sequence>
<name>A0A6P9A4R9_THRPL</name>
<dbReference type="OrthoDB" id="4769at2759"/>
<evidence type="ECO:0000256" key="8">
    <source>
        <dbReference type="ARBA" id="ARBA00022692"/>
    </source>
</evidence>
<organism evidence="17">
    <name type="scientific">Thrips palmi</name>
    <name type="common">Melon thrips</name>
    <dbReference type="NCBI Taxonomy" id="161013"/>
    <lineage>
        <taxon>Eukaryota</taxon>
        <taxon>Metazoa</taxon>
        <taxon>Ecdysozoa</taxon>
        <taxon>Arthropoda</taxon>
        <taxon>Hexapoda</taxon>
        <taxon>Insecta</taxon>
        <taxon>Pterygota</taxon>
        <taxon>Neoptera</taxon>
        <taxon>Paraneoptera</taxon>
        <taxon>Thysanoptera</taxon>
        <taxon>Terebrantia</taxon>
        <taxon>Thripoidea</taxon>
        <taxon>Thripidae</taxon>
        <taxon>Thrips</taxon>
    </lineage>
</organism>
<keyword evidence="9" id="KW-0256">Endoplasmic reticulum</keyword>
<evidence type="ECO:0000256" key="9">
    <source>
        <dbReference type="ARBA" id="ARBA00022824"/>
    </source>
</evidence>
<feature type="transmembrane region" description="Helical" evidence="14">
    <location>
        <begin position="439"/>
        <end position="459"/>
    </location>
</feature>
<keyword evidence="8 14" id="KW-0812">Transmembrane</keyword>
<evidence type="ECO:0000256" key="14">
    <source>
        <dbReference type="PIRNR" id="PIRNR028810"/>
    </source>
</evidence>
<comment type="similarity">
    <text evidence="3 14">Belongs to the ALG10 glucosyltransferase family.</text>
</comment>
<keyword evidence="10 14" id="KW-1133">Transmembrane helix</keyword>
<evidence type="ECO:0000256" key="11">
    <source>
        <dbReference type="ARBA" id="ARBA00023136"/>
    </source>
</evidence>
<dbReference type="Proteomes" id="UP000515158">
    <property type="component" value="Unplaced"/>
</dbReference>
<dbReference type="PANTHER" id="PTHR12989">
    <property type="entry name" value="ALPHA-1,2-GLUCOSYLTRANSFERASE ALG10"/>
    <property type="match status" value="1"/>
</dbReference>
<evidence type="ECO:0000256" key="15">
    <source>
        <dbReference type="SAM" id="MobiDB-lite"/>
    </source>
</evidence>
<dbReference type="GO" id="GO:0006488">
    <property type="term" value="P:dolichol-linked oligosaccharide biosynthetic process"/>
    <property type="evidence" value="ECO:0007669"/>
    <property type="project" value="UniProtKB-UniRule"/>
</dbReference>
<reference evidence="17" key="1">
    <citation type="submission" date="2025-08" db="UniProtKB">
        <authorList>
            <consortium name="RefSeq"/>
        </authorList>
    </citation>
    <scope>IDENTIFICATION</scope>
    <source>
        <tissue evidence="17">Total insect</tissue>
    </source>
</reference>
<comment type="catalytic activity">
    <reaction evidence="13">
        <text>an alpha-D-Glc-(1-&gt;3)-alpha-D-Glc-(1-&gt;3)-alpha-D-Man-(1-&gt;2)-alpha-D-Man-(1-&gt;2)-alpha-D-Man-(1-&gt;3)-[alpha-D-Man-(1-&gt;2)-alpha-D-Man-(1-&gt;3)-[alpha-D-Man-(1-&gt;2)-alpha-D-Man-(1-&gt;6)]-alpha-D-Man-(1-&gt;6)]-beta-D-Man-(1-&gt;4)-beta-D-GlcNAc-(1-&gt;4)-alpha-D-GlcNAc-diphospho-di-trans,poly-cis-dolichol + a di-trans,poly-cis-dolichyl beta-D-glucosyl phosphate = a alpha-D-Glc-(1-&gt;2)-alpha-D-Glc-(1-&gt;3)-alpha-D-Glc-(1-&gt;3)-alpha-D-Man-(1-&gt;2)-alpha-D-Man-(1-&gt;2)-alpha-D-Man-(1-&gt;3)-[alpha-D-Man-(1-&gt;2)-alpha-D-Man-(1-&gt;3)-[alpha-D-Man-(1-&gt;2)-alpha-D-Man-(1-&gt;6)]-alpha-D-Man-(1-&gt;6)]-beta-D-Man-(1-&gt;4)-beta-D-GlcNAc-(1-&gt;4)-alpha-D-GlcNAc-diphospho-di-trans,poly-cis-dolichol + a di-trans,poly-cis-dolichyl phosphate + H(+)</text>
        <dbReference type="Rhea" id="RHEA:29543"/>
        <dbReference type="Rhea" id="RHEA-COMP:19498"/>
        <dbReference type="Rhea" id="RHEA-COMP:19502"/>
        <dbReference type="Rhea" id="RHEA-COMP:19512"/>
        <dbReference type="Rhea" id="RHEA-COMP:19522"/>
        <dbReference type="ChEBI" id="CHEBI:15378"/>
        <dbReference type="ChEBI" id="CHEBI:57525"/>
        <dbReference type="ChEBI" id="CHEBI:57683"/>
        <dbReference type="ChEBI" id="CHEBI:132522"/>
        <dbReference type="ChEBI" id="CHEBI:132523"/>
        <dbReference type="EC" id="2.4.1.256"/>
    </reaction>
    <physiologicalReaction direction="left-to-right" evidence="13">
        <dbReference type="Rhea" id="RHEA:29544"/>
    </physiologicalReaction>
</comment>
<keyword evidence="16" id="KW-1185">Reference proteome</keyword>
<dbReference type="InterPro" id="IPR016900">
    <property type="entry name" value="Alg10"/>
</dbReference>
<evidence type="ECO:0000256" key="5">
    <source>
        <dbReference type="ARBA" id="ARBA00018512"/>
    </source>
</evidence>
<dbReference type="Pfam" id="PF04922">
    <property type="entry name" value="DIE2_ALG10"/>
    <property type="match status" value="1"/>
</dbReference>
<evidence type="ECO:0000256" key="10">
    <source>
        <dbReference type="ARBA" id="ARBA00022989"/>
    </source>
</evidence>
<dbReference type="FunCoup" id="A0A6P9A4R9">
    <property type="interactions" value="1783"/>
</dbReference>
<comment type="subcellular location">
    <subcellularLocation>
        <location evidence="1">Endoplasmic reticulum membrane</location>
        <topology evidence="1">Multi-pass membrane protein</topology>
    </subcellularLocation>
</comment>
<accession>A0A6P9A4R9</accession>
<evidence type="ECO:0000256" key="2">
    <source>
        <dbReference type="ARBA" id="ARBA00004922"/>
    </source>
</evidence>
<comment type="pathway">
    <text evidence="2">Protein modification; protein glycosylation.</text>
</comment>
<feature type="transmembrane region" description="Helical" evidence="14">
    <location>
        <begin position="371"/>
        <end position="393"/>
    </location>
</feature>
<feature type="transmembrane region" description="Helical" evidence="14">
    <location>
        <begin position="45"/>
        <end position="68"/>
    </location>
</feature>
<keyword evidence="7" id="KW-0808">Transferase</keyword>
<dbReference type="PIRSF" id="PIRSF028810">
    <property type="entry name" value="Alpha1_2_glucosyltferase_Alg10"/>
    <property type="match status" value="1"/>
</dbReference>
<keyword evidence="11 14" id="KW-0472">Membrane</keyword>
<dbReference type="GO" id="GO:0005789">
    <property type="term" value="C:endoplasmic reticulum membrane"/>
    <property type="evidence" value="ECO:0007669"/>
    <property type="project" value="UniProtKB-SubCell"/>
</dbReference>
<proteinExistence type="inferred from homology"/>
<comment type="caution">
    <text evidence="14">Lacks conserved residue(s) required for the propagation of feature annotation.</text>
</comment>
<gene>
    <name evidence="17" type="primary">LOC117651570</name>
</gene>